<dbReference type="GO" id="GO:0006354">
    <property type="term" value="P:DNA-templated transcription elongation"/>
    <property type="evidence" value="ECO:0007669"/>
    <property type="project" value="InterPro"/>
</dbReference>
<dbReference type="AlphaFoldDB" id="A0A7X1E7M4"/>
<dbReference type="GO" id="GO:0006353">
    <property type="term" value="P:DNA-templated transcription termination"/>
    <property type="evidence" value="ECO:0007669"/>
    <property type="project" value="UniProtKB-KW"/>
</dbReference>
<feature type="domain" description="KOW" evidence="5">
    <location>
        <begin position="125"/>
        <end position="152"/>
    </location>
</feature>
<keyword evidence="7" id="KW-1185">Reference proteome</keyword>
<dbReference type="InterPro" id="IPR006645">
    <property type="entry name" value="NGN-like_dom"/>
</dbReference>
<dbReference type="Proteomes" id="UP000525652">
    <property type="component" value="Unassembled WGS sequence"/>
</dbReference>
<keyword evidence="4" id="KW-0806">Transcription termination</keyword>
<comment type="function">
    <text evidence="4">Participates in transcription elongation, termination and antitermination.</text>
</comment>
<evidence type="ECO:0000256" key="4">
    <source>
        <dbReference type="RuleBase" id="RU000538"/>
    </source>
</evidence>
<comment type="caution">
    <text evidence="6">The sequence shown here is derived from an EMBL/GenBank/DDBJ whole genome shotgun (WGS) entry which is preliminary data.</text>
</comment>
<sequence>MNQDAEQSATAEDAEEFWYCLRSQTKKEHLAAAQIRHRIGIEVFAPRITFTKKTKRGKVRFTEALFPGYLFCYCHIETHLRHLLSMPGILAVVRYGNRIPPIPGEFIQELKDRIPAENFETPDPVIEVGAPVTVIDGPFKNLQAVVTQVLGARDRVRILLEFLGRQAEIEVASHSVFRDDHKPKEGF</sequence>
<dbReference type="InterPro" id="IPR008991">
    <property type="entry name" value="Translation_prot_SH3-like_sf"/>
</dbReference>
<accession>A0A7X1E7M4</accession>
<evidence type="ECO:0000256" key="3">
    <source>
        <dbReference type="ARBA" id="ARBA00023163"/>
    </source>
</evidence>
<keyword evidence="3 4" id="KW-0804">Transcription</keyword>
<dbReference type="InterPro" id="IPR005824">
    <property type="entry name" value="KOW"/>
</dbReference>
<dbReference type="PRINTS" id="PR00338">
    <property type="entry name" value="NUSGTNSCPFCT"/>
</dbReference>
<dbReference type="Pfam" id="PF00467">
    <property type="entry name" value="KOW"/>
    <property type="match status" value="1"/>
</dbReference>
<evidence type="ECO:0000313" key="7">
    <source>
        <dbReference type="Proteomes" id="UP000525652"/>
    </source>
</evidence>
<dbReference type="CDD" id="cd06091">
    <property type="entry name" value="KOW_NusG"/>
    <property type="match status" value="1"/>
</dbReference>
<comment type="similarity">
    <text evidence="4">Belongs to the NusG family.</text>
</comment>
<dbReference type="GO" id="GO:0031564">
    <property type="term" value="P:transcription antitermination"/>
    <property type="evidence" value="ECO:0007669"/>
    <property type="project" value="UniProtKB-KW"/>
</dbReference>
<name>A0A7X1E7M4_9BACT</name>
<dbReference type="RefSeq" id="WP_185694510.1">
    <property type="nucleotide sequence ID" value="NZ_JACHVA010000134.1"/>
</dbReference>
<dbReference type="EMBL" id="JACHVA010000134">
    <property type="protein sequence ID" value="MBC2603892.1"/>
    <property type="molecule type" value="Genomic_DNA"/>
</dbReference>
<dbReference type="Gene3D" id="3.30.70.940">
    <property type="entry name" value="NusG, N-terminal domain"/>
    <property type="match status" value="1"/>
</dbReference>
<evidence type="ECO:0000256" key="1">
    <source>
        <dbReference type="ARBA" id="ARBA00022814"/>
    </source>
</evidence>
<protein>
    <recommendedName>
        <fullName evidence="4">Transcription termination/antitermination protein NusG</fullName>
    </recommendedName>
</protein>
<keyword evidence="1 4" id="KW-0889">Transcription antitermination</keyword>
<gene>
    <name evidence="6" type="ORF">H5P30_19100</name>
</gene>
<dbReference type="PANTHER" id="PTHR30265:SF7">
    <property type="entry name" value="TRANSCRIPTION ANTITERMINATION PROTEIN RFAH"/>
    <property type="match status" value="1"/>
</dbReference>
<dbReference type="GO" id="GO:0032784">
    <property type="term" value="P:regulation of DNA-templated transcription elongation"/>
    <property type="evidence" value="ECO:0007669"/>
    <property type="project" value="InterPro"/>
</dbReference>
<evidence type="ECO:0000259" key="5">
    <source>
        <dbReference type="SMART" id="SM00739"/>
    </source>
</evidence>
<evidence type="ECO:0000313" key="6">
    <source>
        <dbReference type="EMBL" id="MBC2603892.1"/>
    </source>
</evidence>
<reference evidence="6 7" key="1">
    <citation type="submission" date="2020-07" db="EMBL/GenBank/DDBJ databases">
        <authorList>
            <person name="Feng X."/>
        </authorList>
    </citation>
    <scope>NUCLEOTIDE SEQUENCE [LARGE SCALE GENOMIC DNA]</scope>
    <source>
        <strain evidence="6 7">JCM14086</strain>
    </source>
</reference>
<dbReference type="PANTHER" id="PTHR30265">
    <property type="entry name" value="RHO-INTERACTING TRANSCRIPTION TERMINATION FACTOR NUSG"/>
    <property type="match status" value="1"/>
</dbReference>
<dbReference type="SUPFAM" id="SSF82679">
    <property type="entry name" value="N-utilization substance G protein NusG, N-terminal domain"/>
    <property type="match status" value="1"/>
</dbReference>
<dbReference type="SMART" id="SM00739">
    <property type="entry name" value="KOW"/>
    <property type="match status" value="1"/>
</dbReference>
<dbReference type="InterPro" id="IPR001062">
    <property type="entry name" value="Transcrpt_antiterm_NusG"/>
</dbReference>
<evidence type="ECO:0000256" key="2">
    <source>
        <dbReference type="ARBA" id="ARBA00023015"/>
    </source>
</evidence>
<dbReference type="SUPFAM" id="SSF50104">
    <property type="entry name" value="Translation proteins SH3-like domain"/>
    <property type="match status" value="1"/>
</dbReference>
<proteinExistence type="inferred from homology"/>
<organism evidence="6 7">
    <name type="scientific">Puniceicoccus vermicola</name>
    <dbReference type="NCBI Taxonomy" id="388746"/>
    <lineage>
        <taxon>Bacteria</taxon>
        <taxon>Pseudomonadati</taxon>
        <taxon>Verrucomicrobiota</taxon>
        <taxon>Opitutia</taxon>
        <taxon>Puniceicoccales</taxon>
        <taxon>Puniceicoccaceae</taxon>
        <taxon>Puniceicoccus</taxon>
    </lineage>
</organism>
<dbReference type="InterPro" id="IPR043425">
    <property type="entry name" value="NusG-like"/>
</dbReference>
<dbReference type="InterPro" id="IPR036735">
    <property type="entry name" value="NGN_dom_sf"/>
</dbReference>
<keyword evidence="2 4" id="KW-0805">Transcription regulation</keyword>
<dbReference type="Pfam" id="PF02357">
    <property type="entry name" value="NusG"/>
    <property type="match status" value="1"/>
</dbReference>
<dbReference type="GO" id="GO:0005829">
    <property type="term" value="C:cytosol"/>
    <property type="evidence" value="ECO:0007669"/>
    <property type="project" value="TreeGrafter"/>
</dbReference>